<feature type="region of interest" description="Disordered" evidence="1">
    <location>
        <begin position="1"/>
        <end position="34"/>
    </location>
</feature>
<protein>
    <submittedName>
        <fullName evidence="2">Uncharacterized protein</fullName>
    </submittedName>
</protein>
<reference evidence="2" key="1">
    <citation type="submission" date="2020-03" db="EMBL/GenBank/DDBJ databases">
        <title>The deep terrestrial virosphere.</title>
        <authorList>
            <person name="Holmfeldt K."/>
            <person name="Nilsson E."/>
            <person name="Simone D."/>
            <person name="Lopez-Fernandez M."/>
            <person name="Wu X."/>
            <person name="de Brujin I."/>
            <person name="Lundin D."/>
            <person name="Andersson A."/>
            <person name="Bertilsson S."/>
            <person name="Dopson M."/>
        </authorList>
    </citation>
    <scope>NUCLEOTIDE SEQUENCE</scope>
    <source>
        <strain evidence="2">MM415A00138</strain>
    </source>
</reference>
<organism evidence="2">
    <name type="scientific">viral metagenome</name>
    <dbReference type="NCBI Taxonomy" id="1070528"/>
    <lineage>
        <taxon>unclassified sequences</taxon>
        <taxon>metagenomes</taxon>
        <taxon>organismal metagenomes</taxon>
    </lineage>
</organism>
<name>A0A6M3Y4S6_9ZZZZ</name>
<accession>A0A6M3Y4S6</accession>
<evidence type="ECO:0000256" key="1">
    <source>
        <dbReference type="SAM" id="MobiDB-lite"/>
    </source>
</evidence>
<dbReference type="EMBL" id="MT145196">
    <property type="protein sequence ID" value="QJI05237.1"/>
    <property type="molecule type" value="Genomic_DNA"/>
</dbReference>
<dbReference type="AlphaFoldDB" id="A0A6M3Y4S6"/>
<gene>
    <name evidence="2" type="ORF">MM415A00138_0050</name>
</gene>
<sequence length="110" mass="11879">MHDARGEGAGGRGIPVRGQRWPVHGLPSQEVPGGGWEVRKIHYAGPIKKHRMKILPGWAACCSGPKAEEIRNSGWHSNIRSEVTCAACLRQIKAHDAYAASMASREGGVE</sequence>
<proteinExistence type="predicted"/>
<evidence type="ECO:0000313" key="2">
    <source>
        <dbReference type="EMBL" id="QJI05237.1"/>
    </source>
</evidence>